<keyword evidence="1" id="KW-0812">Transmembrane</keyword>
<sequence length="130" mass="15493">MGVITSYVVVVGYGCYCIINYHRRLWIYYVIRYRRRPWVLLRHTLSSSDMGVIASYIIIVGRGFITSYVLVVGYGCYYVIRYRRRRARSLSVSAGYPLCVFFSMVSRELELLYFKQQNIHEQYRLHPQPI</sequence>
<name>A0AAV4FMK9_9GAST</name>
<dbReference type="EMBL" id="BMAT01007923">
    <property type="protein sequence ID" value="GFR74184.1"/>
    <property type="molecule type" value="Genomic_DNA"/>
</dbReference>
<evidence type="ECO:0000313" key="2">
    <source>
        <dbReference type="EMBL" id="GFR74184.1"/>
    </source>
</evidence>
<feature type="transmembrane region" description="Helical" evidence="1">
    <location>
        <begin position="53"/>
        <end position="80"/>
    </location>
</feature>
<evidence type="ECO:0000313" key="3">
    <source>
        <dbReference type="Proteomes" id="UP000762676"/>
    </source>
</evidence>
<protein>
    <submittedName>
        <fullName evidence="2">Uncharacterized protein</fullName>
    </submittedName>
</protein>
<organism evidence="2 3">
    <name type="scientific">Elysia marginata</name>
    <dbReference type="NCBI Taxonomy" id="1093978"/>
    <lineage>
        <taxon>Eukaryota</taxon>
        <taxon>Metazoa</taxon>
        <taxon>Spiralia</taxon>
        <taxon>Lophotrochozoa</taxon>
        <taxon>Mollusca</taxon>
        <taxon>Gastropoda</taxon>
        <taxon>Heterobranchia</taxon>
        <taxon>Euthyneura</taxon>
        <taxon>Panpulmonata</taxon>
        <taxon>Sacoglossa</taxon>
        <taxon>Placobranchoidea</taxon>
        <taxon>Plakobranchidae</taxon>
        <taxon>Elysia</taxon>
    </lineage>
</organism>
<reference evidence="2 3" key="1">
    <citation type="journal article" date="2021" name="Elife">
        <title>Chloroplast acquisition without the gene transfer in kleptoplastic sea slugs, Plakobranchus ocellatus.</title>
        <authorList>
            <person name="Maeda T."/>
            <person name="Takahashi S."/>
            <person name="Yoshida T."/>
            <person name="Shimamura S."/>
            <person name="Takaki Y."/>
            <person name="Nagai Y."/>
            <person name="Toyoda A."/>
            <person name="Suzuki Y."/>
            <person name="Arimoto A."/>
            <person name="Ishii H."/>
            <person name="Satoh N."/>
            <person name="Nishiyama T."/>
            <person name="Hasebe M."/>
            <person name="Maruyama T."/>
            <person name="Minagawa J."/>
            <person name="Obokata J."/>
            <person name="Shigenobu S."/>
        </authorList>
    </citation>
    <scope>NUCLEOTIDE SEQUENCE [LARGE SCALE GENOMIC DNA]</scope>
</reference>
<keyword evidence="1" id="KW-0472">Membrane</keyword>
<keyword evidence="3" id="KW-1185">Reference proteome</keyword>
<keyword evidence="1" id="KW-1133">Transmembrane helix</keyword>
<dbReference type="AlphaFoldDB" id="A0AAV4FMK9"/>
<accession>A0AAV4FMK9</accession>
<gene>
    <name evidence="2" type="ORF">ElyMa_003885100</name>
</gene>
<evidence type="ECO:0000256" key="1">
    <source>
        <dbReference type="SAM" id="Phobius"/>
    </source>
</evidence>
<dbReference type="Proteomes" id="UP000762676">
    <property type="component" value="Unassembled WGS sequence"/>
</dbReference>
<proteinExistence type="predicted"/>
<comment type="caution">
    <text evidence="2">The sequence shown here is derived from an EMBL/GenBank/DDBJ whole genome shotgun (WGS) entry which is preliminary data.</text>
</comment>